<keyword evidence="4 6" id="KW-1133">Transmembrane helix</keyword>
<evidence type="ECO:0000256" key="1">
    <source>
        <dbReference type="ARBA" id="ARBA00004141"/>
    </source>
</evidence>
<keyword evidence="9" id="KW-1185">Reference proteome</keyword>
<dbReference type="RefSeq" id="WP_167082729.1">
    <property type="nucleotide sequence ID" value="NZ_BAAADC010000001.1"/>
</dbReference>
<feature type="transmembrane region" description="Helical" evidence="6">
    <location>
        <begin position="81"/>
        <end position="102"/>
    </location>
</feature>
<evidence type="ECO:0000256" key="4">
    <source>
        <dbReference type="ARBA" id="ARBA00022989"/>
    </source>
</evidence>
<dbReference type="EMBL" id="JAASRM010000001">
    <property type="protein sequence ID" value="NIK88561.1"/>
    <property type="molecule type" value="Genomic_DNA"/>
</dbReference>
<reference evidence="8 9" key="1">
    <citation type="submission" date="2020-03" db="EMBL/GenBank/DDBJ databases">
        <title>Genomic Encyclopedia of Type Strains, Phase IV (KMG-IV): sequencing the most valuable type-strain genomes for metagenomic binning, comparative biology and taxonomic classification.</title>
        <authorList>
            <person name="Goeker M."/>
        </authorList>
    </citation>
    <scope>NUCLEOTIDE SEQUENCE [LARGE SCALE GENOMIC DNA]</scope>
    <source>
        <strain evidence="8 9">DSM 19867</strain>
    </source>
</reference>
<evidence type="ECO:0000313" key="9">
    <source>
        <dbReference type="Proteomes" id="UP000570514"/>
    </source>
</evidence>
<proteinExistence type="inferred from homology"/>
<name>A0A846MZN6_9PROT</name>
<gene>
    <name evidence="8" type="ORF">FHS83_001879</name>
</gene>
<feature type="transmembrane region" description="Helical" evidence="6">
    <location>
        <begin position="114"/>
        <end position="131"/>
    </location>
</feature>
<keyword evidence="5 6" id="KW-0472">Membrane</keyword>
<keyword evidence="3 6" id="KW-0812">Transmembrane</keyword>
<feature type="domain" description="GtrA/DPMS transmembrane" evidence="7">
    <location>
        <begin position="15"/>
        <end position="137"/>
    </location>
</feature>
<accession>A0A846MZN6</accession>
<protein>
    <submittedName>
        <fullName evidence="8">Putative flippase GtrA</fullName>
    </submittedName>
</protein>
<comment type="similarity">
    <text evidence="2">Belongs to the GtrA family.</text>
</comment>
<sequence length="143" mass="15519">MKQVIDKFAASKLVRFGAVGGAGFFVNEAALVIAKSLLGLGDHPAWLFGFAVAVTFTWWGNRTFTFHEHKSAGHGGMLAEWARFVATNSLGAVANYAVYALLIEFAPWPLKVPYVALFFGVLVGMAFNFTLSKKLVFRAKDAG</sequence>
<dbReference type="AlphaFoldDB" id="A0A846MZN6"/>
<feature type="transmembrane region" description="Helical" evidence="6">
    <location>
        <begin position="12"/>
        <end position="33"/>
    </location>
</feature>
<evidence type="ECO:0000256" key="6">
    <source>
        <dbReference type="SAM" id="Phobius"/>
    </source>
</evidence>
<dbReference type="GO" id="GO:0000271">
    <property type="term" value="P:polysaccharide biosynthetic process"/>
    <property type="evidence" value="ECO:0007669"/>
    <property type="project" value="InterPro"/>
</dbReference>
<dbReference type="Proteomes" id="UP000570514">
    <property type="component" value="Unassembled WGS sequence"/>
</dbReference>
<dbReference type="PANTHER" id="PTHR38459">
    <property type="entry name" value="PROPHAGE BACTOPRENOL-LINKED GLUCOSE TRANSLOCASE HOMOLOG"/>
    <property type="match status" value="1"/>
</dbReference>
<evidence type="ECO:0000256" key="3">
    <source>
        <dbReference type="ARBA" id="ARBA00022692"/>
    </source>
</evidence>
<evidence type="ECO:0000313" key="8">
    <source>
        <dbReference type="EMBL" id="NIK88561.1"/>
    </source>
</evidence>
<feature type="transmembrane region" description="Helical" evidence="6">
    <location>
        <begin position="45"/>
        <end position="61"/>
    </location>
</feature>
<dbReference type="GO" id="GO:0005886">
    <property type="term" value="C:plasma membrane"/>
    <property type="evidence" value="ECO:0007669"/>
    <property type="project" value="TreeGrafter"/>
</dbReference>
<comment type="subcellular location">
    <subcellularLocation>
        <location evidence="1">Membrane</location>
        <topology evidence="1">Multi-pass membrane protein</topology>
    </subcellularLocation>
</comment>
<evidence type="ECO:0000256" key="5">
    <source>
        <dbReference type="ARBA" id="ARBA00023136"/>
    </source>
</evidence>
<evidence type="ECO:0000259" key="7">
    <source>
        <dbReference type="Pfam" id="PF04138"/>
    </source>
</evidence>
<evidence type="ECO:0000256" key="2">
    <source>
        <dbReference type="ARBA" id="ARBA00009399"/>
    </source>
</evidence>
<comment type="caution">
    <text evidence="8">The sequence shown here is derived from an EMBL/GenBank/DDBJ whole genome shotgun (WGS) entry which is preliminary data.</text>
</comment>
<dbReference type="InterPro" id="IPR007267">
    <property type="entry name" value="GtrA_DPMS_TM"/>
</dbReference>
<dbReference type="Pfam" id="PF04138">
    <property type="entry name" value="GtrA_DPMS_TM"/>
    <property type="match status" value="1"/>
</dbReference>
<dbReference type="PANTHER" id="PTHR38459:SF1">
    <property type="entry name" value="PROPHAGE BACTOPRENOL-LINKED GLUCOSE TRANSLOCASE HOMOLOG"/>
    <property type="match status" value="1"/>
</dbReference>
<dbReference type="InterPro" id="IPR051401">
    <property type="entry name" value="GtrA_CellWall_Glycosyl"/>
</dbReference>
<organism evidence="8 9">
    <name type="scientific">Rhizomicrobium palustre</name>
    <dbReference type="NCBI Taxonomy" id="189966"/>
    <lineage>
        <taxon>Bacteria</taxon>
        <taxon>Pseudomonadati</taxon>
        <taxon>Pseudomonadota</taxon>
        <taxon>Alphaproteobacteria</taxon>
        <taxon>Micropepsales</taxon>
        <taxon>Micropepsaceae</taxon>
        <taxon>Rhizomicrobium</taxon>
    </lineage>
</organism>